<dbReference type="GeneID" id="8848692"/>
<accession>D2V9K6</accession>
<dbReference type="AlphaFoldDB" id="D2V9K6"/>
<feature type="region of interest" description="Disordered" evidence="2">
    <location>
        <begin position="1"/>
        <end position="42"/>
    </location>
</feature>
<dbReference type="VEuPathDB" id="AmoebaDB:NAEGRDRAFT_47718"/>
<dbReference type="OrthoDB" id="10363526at2759"/>
<gene>
    <name evidence="3" type="ORF">NAEGRDRAFT_47718</name>
</gene>
<name>D2V9K6_NAEGR</name>
<protein>
    <submittedName>
        <fullName evidence="3">Predicted protein</fullName>
    </submittedName>
</protein>
<organism evidence="4">
    <name type="scientific">Naegleria gruberi</name>
    <name type="common">Amoeba</name>
    <dbReference type="NCBI Taxonomy" id="5762"/>
    <lineage>
        <taxon>Eukaryota</taxon>
        <taxon>Discoba</taxon>
        <taxon>Heterolobosea</taxon>
        <taxon>Tetramitia</taxon>
        <taxon>Eutetramitia</taxon>
        <taxon>Vahlkampfiidae</taxon>
        <taxon>Naegleria</taxon>
    </lineage>
</organism>
<evidence type="ECO:0000256" key="2">
    <source>
        <dbReference type="SAM" id="MobiDB-lite"/>
    </source>
</evidence>
<evidence type="ECO:0000256" key="1">
    <source>
        <dbReference type="SAM" id="Coils"/>
    </source>
</evidence>
<sequence>MTSTEIVEEENHSSNKDEGNIVETTLASQNNSPKTTGIEEVDRAETPININILSPIHVYDPSSSALLNYNNNINHSSITNARGGEGEELQQIRKSIEAIQGDLRTLSTTSLSETVVRNLQLFLLQQDNNQTYISRNDKYNYLRNLEHLLKNMKRLEEARQDEITSLRTTYEEKLSLLEQELQRKDSLIEVLTRVSDEKDKVIESLHLYNGARVVTPRELREIKQEISNLKRQLPETTETLSTIKKDRKKASSTDTLQGKRSVFNSYNLKEKKDQKELKDSQVKDSIAVKDLKDVKDFKDLKEYVLNPNRSRNVHPLTGRKESTNTSSAFPIVHSLERLPNITKRTK</sequence>
<dbReference type="KEGG" id="ngr:NAEGRDRAFT_47718"/>
<dbReference type="RefSeq" id="XP_002679349.1">
    <property type="nucleotide sequence ID" value="XM_002679303.1"/>
</dbReference>
<dbReference type="InParanoid" id="D2V9K6"/>
<evidence type="ECO:0000313" key="3">
    <source>
        <dbReference type="EMBL" id="EFC46605.1"/>
    </source>
</evidence>
<feature type="compositionally biased region" description="Polar residues" evidence="2">
    <location>
        <begin position="22"/>
        <end position="35"/>
    </location>
</feature>
<dbReference type="EMBL" id="GG738858">
    <property type="protein sequence ID" value="EFC46605.1"/>
    <property type="molecule type" value="Genomic_DNA"/>
</dbReference>
<evidence type="ECO:0000313" key="4">
    <source>
        <dbReference type="Proteomes" id="UP000006671"/>
    </source>
</evidence>
<reference evidence="3 4" key="1">
    <citation type="journal article" date="2010" name="Cell">
        <title>The genome of Naegleria gruberi illuminates early eukaryotic versatility.</title>
        <authorList>
            <person name="Fritz-Laylin L.K."/>
            <person name="Prochnik S.E."/>
            <person name="Ginger M.L."/>
            <person name="Dacks J.B."/>
            <person name="Carpenter M.L."/>
            <person name="Field M.C."/>
            <person name="Kuo A."/>
            <person name="Paredez A."/>
            <person name="Chapman J."/>
            <person name="Pham J."/>
            <person name="Shu S."/>
            <person name="Neupane R."/>
            <person name="Cipriano M."/>
            <person name="Mancuso J."/>
            <person name="Tu H."/>
            <person name="Salamov A."/>
            <person name="Lindquist E."/>
            <person name="Shapiro H."/>
            <person name="Lucas S."/>
            <person name="Grigoriev I.V."/>
            <person name="Cande W.Z."/>
            <person name="Fulton C."/>
            <person name="Rokhsar D.S."/>
            <person name="Dawson S.C."/>
        </authorList>
    </citation>
    <scope>NUCLEOTIDE SEQUENCE [LARGE SCALE GENOMIC DNA]</scope>
    <source>
        <strain evidence="3 4">NEG-M</strain>
    </source>
</reference>
<feature type="region of interest" description="Disordered" evidence="2">
    <location>
        <begin position="309"/>
        <end position="331"/>
    </location>
</feature>
<feature type="compositionally biased region" description="Basic and acidic residues" evidence="2">
    <location>
        <begin position="9"/>
        <end position="19"/>
    </location>
</feature>
<dbReference type="Proteomes" id="UP000006671">
    <property type="component" value="Unassembled WGS sequence"/>
</dbReference>
<keyword evidence="1" id="KW-0175">Coiled coil</keyword>
<keyword evidence="4" id="KW-1185">Reference proteome</keyword>
<feature type="coiled-coil region" evidence="1">
    <location>
        <begin position="138"/>
        <end position="187"/>
    </location>
</feature>
<proteinExistence type="predicted"/>